<dbReference type="EMBL" id="JANPWB010000011">
    <property type="protein sequence ID" value="KAJ1123584.1"/>
    <property type="molecule type" value="Genomic_DNA"/>
</dbReference>
<comment type="caution">
    <text evidence="1">The sequence shown here is derived from an EMBL/GenBank/DDBJ whole genome shotgun (WGS) entry which is preliminary data.</text>
</comment>
<reference evidence="1" key="1">
    <citation type="journal article" date="2022" name="bioRxiv">
        <title>Sequencing and chromosome-scale assembly of the giantPleurodeles waltlgenome.</title>
        <authorList>
            <person name="Brown T."/>
            <person name="Elewa A."/>
            <person name="Iarovenko S."/>
            <person name="Subramanian E."/>
            <person name="Araus A.J."/>
            <person name="Petzold A."/>
            <person name="Susuki M."/>
            <person name="Suzuki K.-i.T."/>
            <person name="Hayashi T."/>
            <person name="Toyoda A."/>
            <person name="Oliveira C."/>
            <person name="Osipova E."/>
            <person name="Leigh N.D."/>
            <person name="Simon A."/>
            <person name="Yun M.H."/>
        </authorList>
    </citation>
    <scope>NUCLEOTIDE SEQUENCE</scope>
    <source>
        <strain evidence="1">20211129_DDA</strain>
        <tissue evidence="1">Liver</tissue>
    </source>
</reference>
<organism evidence="1 2">
    <name type="scientific">Pleurodeles waltl</name>
    <name type="common">Iberian ribbed newt</name>
    <dbReference type="NCBI Taxonomy" id="8319"/>
    <lineage>
        <taxon>Eukaryota</taxon>
        <taxon>Metazoa</taxon>
        <taxon>Chordata</taxon>
        <taxon>Craniata</taxon>
        <taxon>Vertebrata</taxon>
        <taxon>Euteleostomi</taxon>
        <taxon>Amphibia</taxon>
        <taxon>Batrachia</taxon>
        <taxon>Caudata</taxon>
        <taxon>Salamandroidea</taxon>
        <taxon>Salamandridae</taxon>
        <taxon>Pleurodelinae</taxon>
        <taxon>Pleurodeles</taxon>
    </lineage>
</organism>
<proteinExistence type="predicted"/>
<keyword evidence="2" id="KW-1185">Reference proteome</keyword>
<evidence type="ECO:0000313" key="2">
    <source>
        <dbReference type="Proteomes" id="UP001066276"/>
    </source>
</evidence>
<dbReference type="Proteomes" id="UP001066276">
    <property type="component" value="Chromosome 7"/>
</dbReference>
<accession>A0AAV7P782</accession>
<evidence type="ECO:0000313" key="1">
    <source>
        <dbReference type="EMBL" id="KAJ1123584.1"/>
    </source>
</evidence>
<protein>
    <submittedName>
        <fullName evidence="1">Uncharacterized protein</fullName>
    </submittedName>
</protein>
<gene>
    <name evidence="1" type="ORF">NDU88_002052</name>
</gene>
<dbReference type="AlphaFoldDB" id="A0AAV7P782"/>
<sequence>MEPNKVLQALKVLQDEGREDLVKDGVLEEPWVGLRRPKRLSSKGVTAAVLACTSPQRKFKKFKAKSVYGHKVTRSPETLLDVVAEVSGAAEVVGLRRRGGGHFSRRSGVSLARLMAAGGRGAGPLYAVSGSGRKGAQAGKEHVWPCSHVVHSEKQAQQPLEKGIELDKGYLEECSLGCASKMAASSGSINQRKGILEERPLSEAAKMAVPGSSIEDEVVVYLMRMYRSKEARLVLEIGKKLILVVFTGNRQTTVHRQFERLTGVQSLPVKVRAPSRHQVEGRVKSRAVYPTSRETYGSGSLGQGADSVFDVQPSTSRGAGASVEYLEEELLDYEDEVDEHVTPVLSGVVKEAPQAIPKVVRGVHFGSCRRDTVAGSLPRGEEGISVSWDLVVGGRILEIA</sequence>
<name>A0AAV7P782_PLEWA</name>